<evidence type="ECO:0000313" key="3">
    <source>
        <dbReference type="Proteomes" id="UP000198403"/>
    </source>
</evidence>
<dbReference type="AlphaFoldDB" id="A0A238UNT2"/>
<dbReference type="PANTHER" id="PTHR28255:SF1">
    <property type="entry name" value="UPF0303 PROTEIN YBR137W"/>
    <property type="match status" value="1"/>
</dbReference>
<dbReference type="NCBIfam" id="NF002696">
    <property type="entry name" value="PRK02487.1-5"/>
    <property type="match status" value="1"/>
</dbReference>
<sequence length="156" mass="16934">MSDEAYSLAELTAEEEELQFSGFSHDDAWALGSALVAAGQERGAPIAVDISRNRHQLFHAALPGSSRDNDGWIRRKTRVVDRFGHSSLYMRQASIERGTTFEAEFGLHPARYAAHGGAFPITVRSVGPVGVVVVSGLPQVEDHRMVVAALRAHAAR</sequence>
<dbReference type="EMBL" id="FZNO01000001">
    <property type="protein sequence ID" value="SNR23658.1"/>
    <property type="molecule type" value="Genomic_DNA"/>
</dbReference>
<dbReference type="SUPFAM" id="SSF143744">
    <property type="entry name" value="GlcG-like"/>
    <property type="match status" value="1"/>
</dbReference>
<gene>
    <name evidence="2" type="ORF">SAMN06272737_101138</name>
</gene>
<keyword evidence="3" id="KW-1185">Reference proteome</keyword>
<dbReference type="InterPro" id="IPR038084">
    <property type="entry name" value="PduO/GlcC-like_sf"/>
</dbReference>
<protein>
    <recommendedName>
        <fullName evidence="1">UPF0303 protein SAMN06272737_101138</fullName>
    </recommendedName>
</protein>
<evidence type="ECO:0000256" key="1">
    <source>
        <dbReference type="HAMAP-Rule" id="MF_00761"/>
    </source>
</evidence>
<evidence type="ECO:0000313" key="2">
    <source>
        <dbReference type="EMBL" id="SNR23658.1"/>
    </source>
</evidence>
<dbReference type="HAMAP" id="MF_00761">
    <property type="entry name" value="UPF0303"/>
    <property type="match status" value="1"/>
</dbReference>
<dbReference type="RefSeq" id="WP_089334654.1">
    <property type="nucleotide sequence ID" value="NZ_FZNO01000001.1"/>
</dbReference>
<dbReference type="InterPro" id="IPR010371">
    <property type="entry name" value="YBR137W-like"/>
</dbReference>
<organism evidence="2 3">
    <name type="scientific">Blastococcus mobilis</name>
    <dbReference type="NCBI Taxonomy" id="1938746"/>
    <lineage>
        <taxon>Bacteria</taxon>
        <taxon>Bacillati</taxon>
        <taxon>Actinomycetota</taxon>
        <taxon>Actinomycetes</taxon>
        <taxon>Geodermatophilales</taxon>
        <taxon>Geodermatophilaceae</taxon>
        <taxon>Blastococcus</taxon>
    </lineage>
</organism>
<comment type="similarity">
    <text evidence="1">Belongs to the UPF0303 family.</text>
</comment>
<dbReference type="Proteomes" id="UP000198403">
    <property type="component" value="Unassembled WGS sequence"/>
</dbReference>
<dbReference type="PANTHER" id="PTHR28255">
    <property type="match status" value="1"/>
</dbReference>
<accession>A0A238UNT2</accession>
<proteinExistence type="inferred from homology"/>
<dbReference type="Pfam" id="PF03928">
    <property type="entry name" value="HbpS-like"/>
    <property type="match status" value="1"/>
</dbReference>
<dbReference type="PIRSF" id="PIRSF008757">
    <property type="entry name" value="UCP008757"/>
    <property type="match status" value="1"/>
</dbReference>
<dbReference type="Gene3D" id="3.30.450.150">
    <property type="entry name" value="Haem-degrading domain"/>
    <property type="match status" value="1"/>
</dbReference>
<dbReference type="InterPro" id="IPR005624">
    <property type="entry name" value="PduO/GlcC-like"/>
</dbReference>
<reference evidence="2 3" key="1">
    <citation type="submission" date="2017-06" db="EMBL/GenBank/DDBJ databases">
        <authorList>
            <person name="Kim H.J."/>
            <person name="Triplett B.A."/>
        </authorList>
    </citation>
    <scope>NUCLEOTIDE SEQUENCE [LARGE SCALE GENOMIC DNA]</scope>
    <source>
        <strain evidence="2 3">DSM 44272</strain>
    </source>
</reference>
<name>A0A238UNT2_9ACTN</name>
<dbReference type="OrthoDB" id="9815315at2"/>